<evidence type="ECO:0000256" key="1">
    <source>
        <dbReference type="SAM" id="Phobius"/>
    </source>
</evidence>
<dbReference type="STRING" id="1195236.CTER_1178"/>
<keyword evidence="3" id="KW-1185">Reference proteome</keyword>
<comment type="caution">
    <text evidence="2">The sequence shown here is derived from an EMBL/GenBank/DDBJ whole genome shotgun (WGS) entry which is preliminary data.</text>
</comment>
<dbReference type="PATRIC" id="fig|1195236.3.peg.1481"/>
<evidence type="ECO:0000313" key="2">
    <source>
        <dbReference type="EMBL" id="EMS72845.1"/>
    </source>
</evidence>
<protein>
    <submittedName>
        <fullName evidence="2">Uncharacterized protein</fullName>
    </submittedName>
</protein>
<keyword evidence="1" id="KW-0472">Membrane</keyword>
<gene>
    <name evidence="2" type="ORF">CTER_1178</name>
</gene>
<feature type="transmembrane region" description="Helical" evidence="1">
    <location>
        <begin position="240"/>
        <end position="258"/>
    </location>
</feature>
<dbReference type="RefSeq" id="WP_004624571.1">
    <property type="nucleotide sequence ID" value="NZ_AORV01000025.1"/>
</dbReference>
<name>S0FKY4_RUMCE</name>
<organism evidence="2 3">
    <name type="scientific">Ruminiclostridium cellobioparum subsp. termitidis CT1112</name>
    <dbReference type="NCBI Taxonomy" id="1195236"/>
    <lineage>
        <taxon>Bacteria</taxon>
        <taxon>Bacillati</taxon>
        <taxon>Bacillota</taxon>
        <taxon>Clostridia</taxon>
        <taxon>Eubacteriales</taxon>
        <taxon>Oscillospiraceae</taxon>
        <taxon>Ruminiclostridium</taxon>
    </lineage>
</organism>
<proteinExistence type="predicted"/>
<feature type="transmembrane region" description="Helical" evidence="1">
    <location>
        <begin position="12"/>
        <end position="30"/>
    </location>
</feature>
<dbReference type="AlphaFoldDB" id="S0FKY4"/>
<reference evidence="2 3" key="1">
    <citation type="journal article" date="2013" name="Genome Announc.">
        <title>Draft Genome Sequence of the Cellulolytic, Mesophilic, Anaerobic Bacterium Clostridium termitidis Strain CT1112 (DSM 5398).</title>
        <authorList>
            <person name="Lal S."/>
            <person name="Ramachandran U."/>
            <person name="Zhang X."/>
            <person name="Munir R."/>
            <person name="Sparling R."/>
            <person name="Levin D.B."/>
        </authorList>
    </citation>
    <scope>NUCLEOTIDE SEQUENCE [LARGE SCALE GENOMIC DNA]</scope>
    <source>
        <strain evidence="2 3">CT1112</strain>
    </source>
</reference>
<accession>S0FKY4</accession>
<keyword evidence="1" id="KW-0812">Transmembrane</keyword>
<dbReference type="Proteomes" id="UP000014155">
    <property type="component" value="Unassembled WGS sequence"/>
</dbReference>
<evidence type="ECO:0000313" key="3">
    <source>
        <dbReference type="Proteomes" id="UP000014155"/>
    </source>
</evidence>
<feature type="transmembrane region" description="Helical" evidence="1">
    <location>
        <begin position="97"/>
        <end position="115"/>
    </location>
</feature>
<feature type="transmembrane region" description="Helical" evidence="1">
    <location>
        <begin position="164"/>
        <end position="186"/>
    </location>
</feature>
<dbReference type="EMBL" id="AORV01000025">
    <property type="protein sequence ID" value="EMS72845.1"/>
    <property type="molecule type" value="Genomic_DNA"/>
</dbReference>
<sequence length="284" mass="33323">MLRKLKLTFMHYIVVFTVVFIIGTIISFYTTRNTAVKILESHPEFNVFYWLSPEFCVIQTGNFILLCGGIFACIFGTILPSEKNNFLLQIFSTMKKLLIGNFIFWVTSILTSFILEELTISYVRNINISKDILFHSLKMFIAVYIFLSFWGMIGYGLKLTFSNIPIALILGTSIQLLEIYVIFFYLKSTFLKFLPTALSRQIVVYQFPFWELDSWANVKSVIPFASAPLIMDKSLQLVKINYIWIFCFLIWYLLLVYFKPMYKYVLYNLQKKENSVIISDRKSF</sequence>
<keyword evidence="1" id="KW-1133">Transmembrane helix</keyword>
<feature type="transmembrane region" description="Helical" evidence="1">
    <location>
        <begin position="135"/>
        <end position="157"/>
    </location>
</feature>
<feature type="transmembrane region" description="Helical" evidence="1">
    <location>
        <begin position="50"/>
        <end position="76"/>
    </location>
</feature>